<feature type="compositionally biased region" description="Low complexity" evidence="1">
    <location>
        <begin position="313"/>
        <end position="323"/>
    </location>
</feature>
<evidence type="ECO:0000313" key="2">
    <source>
        <dbReference type="EMBL" id="KAG9453804.1"/>
    </source>
</evidence>
<feature type="compositionally biased region" description="Low complexity" evidence="1">
    <location>
        <begin position="395"/>
        <end position="408"/>
    </location>
</feature>
<organism evidence="2 3">
    <name type="scientific">Aristolochia fimbriata</name>
    <name type="common">White veined hardy Dutchman's pipe vine</name>
    <dbReference type="NCBI Taxonomy" id="158543"/>
    <lineage>
        <taxon>Eukaryota</taxon>
        <taxon>Viridiplantae</taxon>
        <taxon>Streptophyta</taxon>
        <taxon>Embryophyta</taxon>
        <taxon>Tracheophyta</taxon>
        <taxon>Spermatophyta</taxon>
        <taxon>Magnoliopsida</taxon>
        <taxon>Magnoliidae</taxon>
        <taxon>Piperales</taxon>
        <taxon>Aristolochiaceae</taxon>
        <taxon>Aristolochia</taxon>
    </lineage>
</organism>
<dbReference type="Pfam" id="PF14223">
    <property type="entry name" value="Retrotran_gag_2"/>
    <property type="match status" value="1"/>
</dbReference>
<feature type="region of interest" description="Disordered" evidence="1">
    <location>
        <begin position="395"/>
        <end position="421"/>
    </location>
</feature>
<feature type="compositionally biased region" description="Acidic residues" evidence="1">
    <location>
        <begin position="489"/>
        <end position="503"/>
    </location>
</feature>
<keyword evidence="3" id="KW-1185">Reference proteome</keyword>
<name>A0AAV7EZF4_ARIFI</name>
<dbReference type="EMBL" id="JAINDJ010000003">
    <property type="protein sequence ID" value="KAG9453804.1"/>
    <property type="molecule type" value="Genomic_DNA"/>
</dbReference>
<dbReference type="PANTHER" id="PTHR35317">
    <property type="entry name" value="OS04G0629600 PROTEIN"/>
    <property type="match status" value="1"/>
</dbReference>
<protein>
    <submittedName>
        <fullName evidence="2">Uncharacterized protein</fullName>
    </submittedName>
</protein>
<dbReference type="PANTHER" id="PTHR35317:SF35">
    <property type="entry name" value="DUF4219 DOMAIN-CONTAINING PROTEIN"/>
    <property type="match status" value="1"/>
</dbReference>
<feature type="region of interest" description="Disordered" evidence="1">
    <location>
        <begin position="313"/>
        <end position="333"/>
    </location>
</feature>
<gene>
    <name evidence="2" type="ORF">H6P81_006708</name>
</gene>
<dbReference type="Proteomes" id="UP000825729">
    <property type="component" value="Unassembled WGS sequence"/>
</dbReference>
<sequence>MASREARSDGVELEIDEPVDQKMFYKAIMSEFQRMRMEMADMTEQIAEQSRSNSRGVEGETKGLRGASYERFNEEEVVKKVQDERAWKTIEKGWFPSTKEIGEGADKKIVEKSDTEWTKEEEKLSNCNSKPLNAIFEGVDEEQFRRISACTTAQKAWKILDVHYEGTESVRVSKLQMLTTHFELMRMREDESILEYERKIRDIANQFAALGDKISQNRLVRKILRFLSSKFKMKRVAIEEYKVIDNMTLDELIGSWKMFEMNEEAEDSAGGSKEESVALHAAWSDDESSESGEDECNFVPFAANFRQKFSSSAKSKSHSISTNNKEDTDDEDKDITVENIIQQWDRNEISPYPNLYSKLPRPYASSNYDPWRSYDAYNNTYNPSWRSHPNFSWSNNNQHPIIQQPNAQTRSPPGFQRAAPEQEQKASLEDLLSKILANQENGKARFQIQEASIRNLEIQLGQLANVISEHIEEDTTERDESCFQKLQEGEDEKIMEEKEEDEK</sequence>
<evidence type="ECO:0000256" key="1">
    <source>
        <dbReference type="SAM" id="MobiDB-lite"/>
    </source>
</evidence>
<accession>A0AAV7EZF4</accession>
<reference evidence="2 3" key="1">
    <citation type="submission" date="2021-07" db="EMBL/GenBank/DDBJ databases">
        <title>The Aristolochia fimbriata genome: insights into angiosperm evolution, floral development and chemical biosynthesis.</title>
        <authorList>
            <person name="Jiao Y."/>
        </authorList>
    </citation>
    <scope>NUCLEOTIDE SEQUENCE [LARGE SCALE GENOMIC DNA]</scope>
    <source>
        <strain evidence="2">IBCAS-2021</strain>
        <tissue evidence="2">Leaf</tissue>
    </source>
</reference>
<evidence type="ECO:0000313" key="3">
    <source>
        <dbReference type="Proteomes" id="UP000825729"/>
    </source>
</evidence>
<dbReference type="AlphaFoldDB" id="A0AAV7EZF4"/>
<feature type="region of interest" description="Disordered" evidence="1">
    <location>
        <begin position="264"/>
        <end position="294"/>
    </location>
</feature>
<feature type="region of interest" description="Disordered" evidence="1">
    <location>
        <begin position="471"/>
        <end position="503"/>
    </location>
</feature>
<proteinExistence type="predicted"/>
<comment type="caution">
    <text evidence="2">The sequence shown here is derived from an EMBL/GenBank/DDBJ whole genome shotgun (WGS) entry which is preliminary data.</text>
</comment>
<feature type="compositionally biased region" description="Acidic residues" evidence="1">
    <location>
        <begin position="284"/>
        <end position="294"/>
    </location>
</feature>